<organism evidence="14 15">
    <name type="scientific">Kistimonas scapharcae</name>
    <dbReference type="NCBI Taxonomy" id="1036133"/>
    <lineage>
        <taxon>Bacteria</taxon>
        <taxon>Pseudomonadati</taxon>
        <taxon>Pseudomonadota</taxon>
        <taxon>Gammaproteobacteria</taxon>
        <taxon>Oceanospirillales</taxon>
        <taxon>Endozoicomonadaceae</taxon>
        <taxon>Kistimonas</taxon>
    </lineage>
</organism>
<dbReference type="InterPro" id="IPR010221">
    <property type="entry name" value="VCBS_dom"/>
</dbReference>
<dbReference type="InterPro" id="IPR006558">
    <property type="entry name" value="LamG-like"/>
</dbReference>
<dbReference type="InterPro" id="IPR040853">
    <property type="entry name" value="RapA2_cadherin-like"/>
</dbReference>
<dbReference type="InterPro" id="IPR008979">
    <property type="entry name" value="Galactose-bd-like_sf"/>
</dbReference>
<name>A0ABP8VA50_9GAMM</name>
<dbReference type="Pfam" id="PF17803">
    <property type="entry name" value="Cadherin_4"/>
    <property type="match status" value="4"/>
</dbReference>
<dbReference type="SUPFAM" id="SSF49785">
    <property type="entry name" value="Galactose-binding domain-like"/>
    <property type="match status" value="1"/>
</dbReference>
<dbReference type="InterPro" id="IPR015919">
    <property type="entry name" value="Cadherin-like_sf"/>
</dbReference>
<accession>A0ABP8VA50</accession>
<dbReference type="InterPro" id="IPR001791">
    <property type="entry name" value="Laminin_G"/>
</dbReference>
<keyword evidence="8" id="KW-0472">Membrane</keyword>
<dbReference type="SMART" id="SM00560">
    <property type="entry name" value="LamGL"/>
    <property type="match status" value="1"/>
</dbReference>
<dbReference type="SUPFAM" id="SSF51120">
    <property type="entry name" value="beta-Roll"/>
    <property type="match status" value="1"/>
</dbReference>
<evidence type="ECO:0000259" key="13">
    <source>
        <dbReference type="PROSITE" id="PS50268"/>
    </source>
</evidence>
<dbReference type="Gene3D" id="2.60.120.200">
    <property type="match status" value="4"/>
</dbReference>
<dbReference type="PANTHER" id="PTHR24027:SF422">
    <property type="entry name" value="CADHERIN DOMAIN-CONTAINING PROTEIN"/>
    <property type="match status" value="1"/>
</dbReference>
<feature type="compositionally biased region" description="Acidic residues" evidence="10">
    <location>
        <begin position="54"/>
        <end position="65"/>
    </location>
</feature>
<keyword evidence="6" id="KW-0106">Calcium</keyword>
<evidence type="ECO:0000256" key="3">
    <source>
        <dbReference type="ARBA" id="ARBA00022692"/>
    </source>
</evidence>
<comment type="subcellular location">
    <subcellularLocation>
        <location evidence="1">Membrane</location>
        <topology evidence="1">Single-pass membrane protein</topology>
    </subcellularLocation>
</comment>
<evidence type="ECO:0000256" key="10">
    <source>
        <dbReference type="SAM" id="MobiDB-lite"/>
    </source>
</evidence>
<dbReference type="NCBIfam" id="NF012211">
    <property type="entry name" value="tand_rpt_95"/>
    <property type="match status" value="1"/>
</dbReference>
<dbReference type="InterPro" id="IPR013320">
    <property type="entry name" value="ConA-like_dom_sf"/>
</dbReference>
<dbReference type="SUPFAM" id="SSF49899">
    <property type="entry name" value="Concanavalin A-like lectins/glucanases"/>
    <property type="match status" value="4"/>
</dbReference>
<sequence>MADNENKQTGAESANGPNEPVKPTPEETQEPREEQAHASPPVQPVVVPPAQEQPEGEEQTAEESVDPAIVVDGVTYDRYGNQQFPEEPGNPFMPEDVDDLDEGQSGYTVLTQNLQARDFQQPSSTSSRDDADHRQNAQGSQQQLEEKLDESPFVTRTESSILDIETDGIDKASDRAPGTQSEPEREQAPLVQEYAVPAAVVRVNEIPVAREDRGEGDENAVFRMDVLANDTDANTDDGPANFTLDHVAIVAVNGDVETGRGQVSIVNRQLQFDPNGDFDALAEGESATVVVRYTMSDRFGGTSESTATLTITGSNDAPFVSRAITSGAGADDAGYTLDLLSHAGDVDVSDTLSVQDGSVRLISGDDSGIRIIGNQMTVDPSAYAYLENSEQVVIEYRFTVEDDKGGTVEQVATITMTGTNDMPVAVADVGSASENQVLMLDVLANDTDADTGDTYETLNLDRAEIVDSNGNPLTGQGSVTISNRQLRFEPGTDFDELATGETATVTVRYEISDRAGATSEATATITVTGTNDAPVASADTHTGHENETLTIDVLANDTDADHNDDTANFSLDSVQIVDGDGNPLSGQGTVSVVNNQLQFVPGSDFDSLASGESTTVTVRYVMSDDEGATSESTATITVTGTNDAPVATDNTFTLAEDNSYTFSATDFGFTDVDGDSLHSVTITQAPTAGTLTLNGDLVSDGQPIAAAEIGSLVFTPAANAHGTDYADIQFTVSDGIASSATQTLTFDVTSVNDGPVAVADGNMTDPTISALTANTDQGFVVSASGQVNAGYAAYKAFDGVDASSANNVNSWATAGRSGWLQVDTGEPITIWRYDLKAIGRDQGREPRDWQLLGSNDGVNFEVIDSHSSVTDWSLREVKDFELDEPATYRYFKLDISSNNGDSYTGVDGFQLFQVATTDEGDSLTLDVLANDVDVDVDDGPANFSLDNVEIVDADGNPVTGQGTVSIVNNQLRFDPGSDFDYLSTGDNATVQIRYTMSDDEGASSSVTTTIAVNGTNDAPVVTMPVTPFTYTENDGEATVLNTVTLSDADSSTLQSATVQVTGNYQTGEDALAFTDQNGITGSWDAATGTLTLTGSASQENYQAALRSITYSNSSDDPDTGDREVSFTVSDGTETSGAVSRTIQVAAVNDGPELANNTLSIDEGATVVLTADNLSATDLDHDDSGLTFVVSNVQNGAFSGTGVTDNGDGTFSFTQQQLLDGEVSFTHDGGEVQPSYSVTVTDGVAVTASAPATINFTNVNEAPELDPVNSIDVSVAYSFSEGSGTSASDIGDGDQALTFSGSATWGTGHDGTGSAFEMDGTSGAGEISGLQTGGAMTISTWVKFDSFSQNWSRVFDFGDGANDDNILLGHVGTSNTLGFQIQDANGVNHQLQVSNFFTAGEWVHVAATVDSSGMMTVYKNGVEAGTLQGVVPPEKVRTNNFIGKSNWSNDGYMDGAVDDFAVFNEALDATQISNLYQASQLEDFIDDFSVNENAADGTVVGQVTASDVDAGDTLTYSLLDDDGGRFAIDSSTGEITVADGTLLNHEGDTTHNVRVQVTDSGGLTSEQDYTIQVGDVNEAPTAVSLAVDAAVAPSAPTAQAAWDFNNNYESDAGGNSFSGGTPTFVDGPNNQFDNALQFDGSNSSFIASLDASETSYSIGFWFRTTGSGGMAEMTTAANLGAADREIWIDSDGRINARIWSEETITSDASTAFNDGEWHYVVHSVGGDVGGQTLFVDGSAVASGSMTASDFNWQDSIRLGTTHSSFGGAFTGDIAGLQVFDQAVTAAQIPELMADVANIDAVLDENTTTAVTIGTVTATDPDTDNEAFSQHSFTVSDNRFEVVNDELRLKAGQVLDHETEASISVTVTAVDDNGNGLSGGSQTFTILVQDVNDAPTVADQTFTINEDASHQFTADDFTIADQDAGDTHTVTITAINGDGTLYKQPTPDLHFDFSDSSDIANDTRNEIQGTSQGVEQATDVDRGEVAQFDGSTHEYIQLDPAYDLGSEWTISVSFNDLFLDNNLWNTLTRGNNDHQIIFHNTTGELGTFDNAGGTGFHGSGYFASSIGDGWHDLVAVGENGTTTFYIDGVEVGSSDFQSTADIVTVGNYIGNNQPFAAQLDDFQIVNEALAPSPVEGQPFGTTAVAANDTFTTDELQELVFVPDANASGDAYASIEFKATDNNGLESSVQTLTFDVTPVTDAPTITLNNEVYSDLALDTELIASGDLSASTGWDLSGSVAISGGRMTFSSGETPITGVAEQTFAIHPDVSYSLSLGFASANTNPVSGRIEIIDADSGAVLASQDVNPNSQTYQTLNLDFTGIAAGNAILRITDTSSTTASRDLWVDNVSIQAASADNGHIPTGVGVYGQEDQAIAVDLDVATPDSDGSETLAIELTGIPADVVLTDGTNTLTSTGEALDVSGWDLGSLTLTAPESNTDFTMTVTATTTETATGATEVTAQAINVHIQPDQDPDIDGELNIVAPDDLVTHTVTEAFLLSNASDAQGDALSIQDVSIDGVSAHRHDFQTSFSAGTGGSVSVNGDTLTLTSGTEENVVLIDTTGGGTRSADLHLDFTVAPTDGHTTRNNFIVFDYVDANNYKTIGSYDGSGSPIWRVEQWTNGTSTPLSEFNESGANSNINTERHYEVDIIDNRVSLTVDGVEKIAHQFSENISDGELGVMNRGNSVSTYTLNGAEWDIYPDNEHTVYDNNDGTWTIRTGDDLAGDLTLDYNVSDGTNTTAASATIELDHAVDASIQLSDTTGISDDVLPVETTATGDTLTVSSVNGQAVAATGTTSIAGEYGTLDIAADGSWNYNLDPAFASVDLDSNLMARWTFDEGTGTTVADSSTVDSIADNGTLAGATFVSDGVSGGAVSFDGVNDRITVANSAEINTYSGTTAENNIVSADVTERTISLSFRIDPANDLSGTQILFEEGGSTNGLNIYINNGNLYVGAWSESDSWNGAFIGTSLDNLDAGWHSVTMVLDASGATASERTVTGYLDGVDFGTQSGAVPVSAHSDQIAFGSNPDSTKIHSGDVASAGNYFQGDIDEASLYNRALTDAEVKVLGGADQTETFTYEVSDGSNTSTATLDIDVMHTLDSTGGIDGTVNGETLTGTAFGEQINGMAGDDTLLGLDGDDFMIGGAGNDTLTGGAGSDTFVWIAGDEGTASTIAVDTITDFDASVSGDAIDLSQLLSGETPETIDQFLDVAVVNGSTEISIHPTGEGGDVTQKIVLQDVDLSSLGDNNAILNTLLQNGNLHLDG</sequence>
<dbReference type="RefSeq" id="WP_345199507.1">
    <property type="nucleotide sequence ID" value="NZ_BAABFL010000481.1"/>
</dbReference>
<evidence type="ECO:0000313" key="15">
    <source>
        <dbReference type="Proteomes" id="UP001500604"/>
    </source>
</evidence>
<dbReference type="PANTHER" id="PTHR24027">
    <property type="entry name" value="CADHERIN-23"/>
    <property type="match status" value="1"/>
</dbReference>
<dbReference type="Pfam" id="PF00028">
    <property type="entry name" value="Cadherin"/>
    <property type="match status" value="1"/>
</dbReference>
<keyword evidence="15" id="KW-1185">Reference proteome</keyword>
<dbReference type="Pfam" id="PF00754">
    <property type="entry name" value="F5_F8_type_C"/>
    <property type="match status" value="1"/>
</dbReference>
<dbReference type="InterPro" id="IPR006644">
    <property type="entry name" value="Cadg"/>
</dbReference>
<comment type="caution">
    <text evidence="14">The sequence shown here is derived from an EMBL/GenBank/DDBJ whole genome shotgun (WGS) entry which is preliminary data.</text>
</comment>
<evidence type="ECO:0000259" key="11">
    <source>
        <dbReference type="PROSITE" id="PS50022"/>
    </source>
</evidence>
<evidence type="ECO:0000256" key="5">
    <source>
        <dbReference type="ARBA" id="ARBA00022737"/>
    </source>
</evidence>
<dbReference type="InterPro" id="IPR039808">
    <property type="entry name" value="Cadherin"/>
</dbReference>
<feature type="domain" description="Cadherin" evidence="13">
    <location>
        <begin position="1793"/>
        <end position="1895"/>
    </location>
</feature>
<reference evidence="15" key="1">
    <citation type="journal article" date="2019" name="Int. J. Syst. Evol. Microbiol.">
        <title>The Global Catalogue of Microorganisms (GCM) 10K type strain sequencing project: providing services to taxonomists for standard genome sequencing and annotation.</title>
        <authorList>
            <consortium name="The Broad Institute Genomics Platform"/>
            <consortium name="The Broad Institute Genome Sequencing Center for Infectious Disease"/>
            <person name="Wu L."/>
            <person name="Ma J."/>
        </authorList>
    </citation>
    <scope>NUCLEOTIDE SEQUENCE [LARGE SCALE GENOMIC DNA]</scope>
    <source>
        <strain evidence="15">JCM 17805</strain>
    </source>
</reference>
<feature type="compositionally biased region" description="Polar residues" evidence="10">
    <location>
        <begin position="105"/>
        <end position="126"/>
    </location>
</feature>
<evidence type="ECO:0000256" key="2">
    <source>
        <dbReference type="ARBA" id="ARBA00022536"/>
    </source>
</evidence>
<dbReference type="PROSITE" id="PS50268">
    <property type="entry name" value="CADHERIN_2"/>
    <property type="match status" value="2"/>
</dbReference>
<evidence type="ECO:0000256" key="9">
    <source>
        <dbReference type="ARBA" id="ARBA00023157"/>
    </source>
</evidence>
<feature type="domain" description="F5/8 type C" evidence="11">
    <location>
        <begin position="763"/>
        <end position="914"/>
    </location>
</feature>
<keyword evidence="7" id="KW-1133">Transmembrane helix</keyword>
<dbReference type="InterPro" id="IPR041690">
    <property type="entry name" value="Cadherin_5"/>
</dbReference>
<dbReference type="PROSITE" id="PS51854">
    <property type="entry name" value="CSPG"/>
    <property type="match status" value="1"/>
</dbReference>
<dbReference type="Pfam" id="PF16184">
    <property type="entry name" value="Cadherin_3"/>
    <property type="match status" value="1"/>
</dbReference>
<dbReference type="PROSITE" id="PS50025">
    <property type="entry name" value="LAM_G_DOMAIN"/>
    <property type="match status" value="1"/>
</dbReference>
<protein>
    <submittedName>
        <fullName evidence="14">VCBS domain-containing protein</fullName>
    </submittedName>
</protein>
<dbReference type="SUPFAM" id="SSF49313">
    <property type="entry name" value="Cadherin-like"/>
    <property type="match status" value="2"/>
</dbReference>
<keyword evidence="4" id="KW-0732">Signal</keyword>
<dbReference type="NCBIfam" id="TIGR03661">
    <property type="entry name" value="T1SS_VCA0849"/>
    <property type="match status" value="1"/>
</dbReference>
<evidence type="ECO:0000313" key="14">
    <source>
        <dbReference type="EMBL" id="GAA4652839.1"/>
    </source>
</evidence>
<dbReference type="Pfam" id="PF13385">
    <property type="entry name" value="Laminin_G_3"/>
    <property type="match status" value="4"/>
</dbReference>
<feature type="domain" description="Cadherin" evidence="13">
    <location>
        <begin position="1481"/>
        <end position="1581"/>
    </location>
</feature>
<evidence type="ECO:0000256" key="1">
    <source>
        <dbReference type="ARBA" id="ARBA00004167"/>
    </source>
</evidence>
<evidence type="ECO:0000256" key="8">
    <source>
        <dbReference type="ARBA" id="ARBA00023136"/>
    </source>
</evidence>
<dbReference type="InterPro" id="IPR011049">
    <property type="entry name" value="Serralysin-like_metalloprot_C"/>
</dbReference>
<dbReference type="InterPro" id="IPR019960">
    <property type="entry name" value="T1SS_VCA0849"/>
</dbReference>
<keyword evidence="5" id="KW-0677">Repeat</keyword>
<evidence type="ECO:0000256" key="6">
    <source>
        <dbReference type="ARBA" id="ARBA00022837"/>
    </source>
</evidence>
<evidence type="ECO:0000256" key="7">
    <source>
        <dbReference type="ARBA" id="ARBA00022989"/>
    </source>
</evidence>
<gene>
    <name evidence="14" type="ORF">GCM10023116_51230</name>
</gene>
<evidence type="ECO:0000256" key="4">
    <source>
        <dbReference type="ARBA" id="ARBA00022729"/>
    </source>
</evidence>
<feature type="compositionally biased region" description="Polar residues" evidence="10">
    <location>
        <begin position="7"/>
        <end position="16"/>
    </location>
</feature>
<dbReference type="SMART" id="SM00736">
    <property type="entry name" value="CADG"/>
    <property type="match status" value="2"/>
</dbReference>
<dbReference type="SMART" id="SM00112">
    <property type="entry name" value="CA"/>
    <property type="match status" value="2"/>
</dbReference>
<dbReference type="Proteomes" id="UP001500604">
    <property type="component" value="Unassembled WGS sequence"/>
</dbReference>
<dbReference type="EMBL" id="BAABFL010000481">
    <property type="protein sequence ID" value="GAA4652839.1"/>
    <property type="molecule type" value="Genomic_DNA"/>
</dbReference>
<evidence type="ECO:0000259" key="12">
    <source>
        <dbReference type="PROSITE" id="PS50025"/>
    </source>
</evidence>
<feature type="domain" description="Laminin G" evidence="12">
    <location>
        <begin position="1634"/>
        <end position="1799"/>
    </location>
</feature>
<dbReference type="CDD" id="cd11304">
    <property type="entry name" value="Cadherin_repeat"/>
    <property type="match status" value="2"/>
</dbReference>
<dbReference type="InterPro" id="IPR002126">
    <property type="entry name" value="Cadherin-like_dom"/>
</dbReference>
<keyword evidence="9" id="KW-1015">Disulfide bond</keyword>
<dbReference type="Pfam" id="PF00353">
    <property type="entry name" value="HemolysinCabind"/>
    <property type="match status" value="1"/>
</dbReference>
<dbReference type="NCBIfam" id="TIGR01965">
    <property type="entry name" value="VCBS_repeat"/>
    <property type="match status" value="3"/>
</dbReference>
<dbReference type="InterPro" id="IPR000421">
    <property type="entry name" value="FA58C"/>
</dbReference>
<dbReference type="PROSITE" id="PS50022">
    <property type="entry name" value="FA58C_3"/>
    <property type="match status" value="1"/>
</dbReference>
<keyword evidence="3" id="KW-0812">Transmembrane</keyword>
<dbReference type="Gene3D" id="2.60.120.260">
    <property type="entry name" value="Galactose-binding domain-like"/>
    <property type="match status" value="2"/>
</dbReference>
<dbReference type="InterPro" id="IPR001343">
    <property type="entry name" value="Hemolysn_Ca-bd"/>
</dbReference>
<dbReference type="InterPro" id="IPR039005">
    <property type="entry name" value="CSPG_rpt"/>
</dbReference>
<dbReference type="Pfam" id="PF17963">
    <property type="entry name" value="Big_9"/>
    <property type="match status" value="2"/>
</dbReference>
<feature type="region of interest" description="Disordered" evidence="10">
    <location>
        <begin position="1"/>
        <end position="188"/>
    </location>
</feature>
<dbReference type="Pfam" id="PF17892">
    <property type="entry name" value="Cadherin_5"/>
    <property type="match status" value="1"/>
</dbReference>
<keyword evidence="2" id="KW-0245">EGF-like domain</keyword>
<dbReference type="Gene3D" id="2.60.40.60">
    <property type="entry name" value="Cadherins"/>
    <property type="match status" value="2"/>
</dbReference>
<proteinExistence type="predicted"/>
<dbReference type="PRINTS" id="PR00205">
    <property type="entry name" value="CADHERIN"/>
</dbReference>